<evidence type="ECO:0000313" key="2">
    <source>
        <dbReference type="EMBL" id="KAG8175657.1"/>
    </source>
</evidence>
<keyword evidence="3" id="KW-1185">Reference proteome</keyword>
<dbReference type="EMBL" id="JAFNEN010000970">
    <property type="protein sequence ID" value="KAG8175657.1"/>
    <property type="molecule type" value="Genomic_DNA"/>
</dbReference>
<evidence type="ECO:0000313" key="3">
    <source>
        <dbReference type="Proteomes" id="UP000827092"/>
    </source>
</evidence>
<feature type="region of interest" description="Disordered" evidence="1">
    <location>
        <begin position="1"/>
        <end position="27"/>
    </location>
</feature>
<gene>
    <name evidence="2" type="ORF">JTE90_001527</name>
</gene>
<dbReference type="Proteomes" id="UP000827092">
    <property type="component" value="Unassembled WGS sequence"/>
</dbReference>
<name>A0AAV6TUI5_9ARAC</name>
<dbReference type="AlphaFoldDB" id="A0AAV6TUI5"/>
<organism evidence="2 3">
    <name type="scientific">Oedothorax gibbosus</name>
    <dbReference type="NCBI Taxonomy" id="931172"/>
    <lineage>
        <taxon>Eukaryota</taxon>
        <taxon>Metazoa</taxon>
        <taxon>Ecdysozoa</taxon>
        <taxon>Arthropoda</taxon>
        <taxon>Chelicerata</taxon>
        <taxon>Arachnida</taxon>
        <taxon>Araneae</taxon>
        <taxon>Araneomorphae</taxon>
        <taxon>Entelegynae</taxon>
        <taxon>Araneoidea</taxon>
        <taxon>Linyphiidae</taxon>
        <taxon>Erigoninae</taxon>
        <taxon>Oedothorax</taxon>
    </lineage>
</organism>
<comment type="caution">
    <text evidence="2">The sequence shown here is derived from an EMBL/GenBank/DDBJ whole genome shotgun (WGS) entry which is preliminary data.</text>
</comment>
<evidence type="ECO:0000256" key="1">
    <source>
        <dbReference type="SAM" id="MobiDB-lite"/>
    </source>
</evidence>
<feature type="non-terminal residue" evidence="2">
    <location>
        <position position="27"/>
    </location>
</feature>
<reference evidence="2 3" key="1">
    <citation type="journal article" date="2022" name="Nat. Ecol. Evol.">
        <title>A masculinizing supergene underlies an exaggerated male reproductive morph in a spider.</title>
        <authorList>
            <person name="Hendrickx F."/>
            <person name="De Corte Z."/>
            <person name="Sonet G."/>
            <person name="Van Belleghem S.M."/>
            <person name="Kostlbacher S."/>
            <person name="Vangestel C."/>
        </authorList>
    </citation>
    <scope>NUCLEOTIDE SEQUENCE [LARGE SCALE GENOMIC DNA]</scope>
    <source>
        <strain evidence="2">W744_W776</strain>
    </source>
</reference>
<sequence length="27" mass="3278">MELESEMELEEREMTMEEREEAMGSLQ</sequence>
<protein>
    <submittedName>
        <fullName evidence="2">Uncharacterized protein</fullName>
    </submittedName>
</protein>
<proteinExistence type="predicted"/>
<feature type="compositionally biased region" description="Acidic residues" evidence="1">
    <location>
        <begin position="1"/>
        <end position="11"/>
    </location>
</feature>
<accession>A0AAV6TUI5</accession>